<keyword evidence="7 10" id="KW-0676">Redox-active center</keyword>
<evidence type="ECO:0000259" key="12">
    <source>
        <dbReference type="Pfam" id="PF07992"/>
    </source>
</evidence>
<evidence type="ECO:0000256" key="9">
    <source>
        <dbReference type="PIRSR" id="PIRSR000350-4"/>
    </source>
</evidence>
<dbReference type="SUPFAM" id="SSF55424">
    <property type="entry name" value="FAD/NAD-linked reductases, dimerisation (C-terminal) domain"/>
    <property type="match status" value="1"/>
</dbReference>
<dbReference type="InterPro" id="IPR016156">
    <property type="entry name" value="FAD/NAD-linked_Rdtase_dimer_sf"/>
</dbReference>
<evidence type="ECO:0000256" key="2">
    <source>
        <dbReference type="ARBA" id="ARBA00022630"/>
    </source>
</evidence>
<evidence type="ECO:0000256" key="6">
    <source>
        <dbReference type="ARBA" id="ARBA00023157"/>
    </source>
</evidence>
<proteinExistence type="inferred from homology"/>
<evidence type="ECO:0000256" key="5">
    <source>
        <dbReference type="ARBA" id="ARBA00023002"/>
    </source>
</evidence>
<comment type="similarity">
    <text evidence="1 10">Belongs to the class-I pyridine nucleotide-disulfide oxidoreductase family.</text>
</comment>
<feature type="binding site" evidence="8">
    <location>
        <begin position="142"/>
        <end position="144"/>
    </location>
    <ligand>
        <name>FAD</name>
        <dbReference type="ChEBI" id="CHEBI:57692"/>
    </ligand>
</feature>
<comment type="cofactor">
    <cofactor evidence="8">
        <name>FAD</name>
        <dbReference type="ChEBI" id="CHEBI:57692"/>
    </cofactor>
    <text evidence="8">Binds 1 FAD per subunit.</text>
</comment>
<evidence type="ECO:0000313" key="13">
    <source>
        <dbReference type="EMBL" id="PTW62489.1"/>
    </source>
</evidence>
<dbReference type="EMBL" id="QAYG01000001">
    <property type="protein sequence ID" value="PTW62489.1"/>
    <property type="molecule type" value="Genomic_DNA"/>
</dbReference>
<dbReference type="InterPro" id="IPR012999">
    <property type="entry name" value="Pyr_OxRdtase_I_AS"/>
</dbReference>
<keyword evidence="4" id="KW-0521">NADP</keyword>
<dbReference type="Pfam" id="PF02852">
    <property type="entry name" value="Pyr_redox_dim"/>
    <property type="match status" value="1"/>
</dbReference>
<dbReference type="InterPro" id="IPR004099">
    <property type="entry name" value="Pyr_nucl-diS_OxRdtase_dimer"/>
</dbReference>
<evidence type="ECO:0000256" key="4">
    <source>
        <dbReference type="ARBA" id="ARBA00022857"/>
    </source>
</evidence>
<dbReference type="OrthoDB" id="9781772at2"/>
<feature type="disulfide bond" description="Redox-active" evidence="9">
    <location>
        <begin position="45"/>
        <end position="50"/>
    </location>
</feature>
<dbReference type="PROSITE" id="PS00076">
    <property type="entry name" value="PYRIDINE_REDOX_1"/>
    <property type="match status" value="1"/>
</dbReference>
<dbReference type="Gene3D" id="3.50.50.60">
    <property type="entry name" value="FAD/NAD(P)-binding domain"/>
    <property type="match status" value="2"/>
</dbReference>
<accession>A0A2T5VFG7</accession>
<evidence type="ECO:0000256" key="7">
    <source>
        <dbReference type="ARBA" id="ARBA00023284"/>
    </source>
</evidence>
<keyword evidence="6" id="KW-1015">Disulfide bond</keyword>
<keyword evidence="8" id="KW-0547">Nucleotide-binding</keyword>
<protein>
    <submittedName>
        <fullName evidence="13">Pyruvate/2-oxoglutarate dehydrogenase complex dihydrolipoamide dehydrogenase (E3) component</fullName>
    </submittedName>
</protein>
<sequence>MTSRLLTPDICIIGAGSGGLSVAAAAAAFGVEVVLIEKGRMGGDCLNYGCVPSKSLIAVAALAHDARSGRALGLNAGEPVLDYGLTHAHIHDVIATIAPHDSVERFEALGVTVLQDHARFVDERTVEAGEVRVRARRFVIATGSSPAVPPIPGLDTVGSLTNETIFDLKTRPDHLIIIGGGPIGIELAQAYRRLGAQVSVVEAATVLAREDREAAAVVRAALRDEGVALHEATKVVRVETDEAGIAVIVEAQEGEGRLSGSHLLVAVGRTANTESLGLDVAGIDHDKRGIQVDQAMRTSNRRVYAIGDVAGGLQFTHAANYHAGLVVRAILFRLPIRNRPVLVPRVTYSDPELAHVGLSEAEARESHGDSLKVLRAPFAENDRARAEARTEGFVKLVADRRGRILGATIVGDRAGELIGLWSLAVSRRLKVSAIAGLVLPYPTLSEAGKRAAVSFYTDSLDNPWVRRLVRFLRIFG</sequence>
<evidence type="ECO:0000256" key="3">
    <source>
        <dbReference type="ARBA" id="ARBA00022827"/>
    </source>
</evidence>
<dbReference type="PIRSF" id="PIRSF000350">
    <property type="entry name" value="Mercury_reductase_MerA"/>
    <property type="match status" value="1"/>
</dbReference>
<dbReference type="FunFam" id="3.30.390.30:FF:000001">
    <property type="entry name" value="Dihydrolipoyl dehydrogenase"/>
    <property type="match status" value="1"/>
</dbReference>
<evidence type="ECO:0000256" key="8">
    <source>
        <dbReference type="PIRSR" id="PIRSR000350-3"/>
    </source>
</evidence>
<dbReference type="PANTHER" id="PTHR43014">
    <property type="entry name" value="MERCURIC REDUCTASE"/>
    <property type="match status" value="1"/>
</dbReference>
<dbReference type="SUPFAM" id="SSF51905">
    <property type="entry name" value="FAD/NAD(P)-binding domain"/>
    <property type="match status" value="1"/>
</dbReference>
<organism evidence="13 14">
    <name type="scientific">Breoghania corrubedonensis</name>
    <dbReference type="NCBI Taxonomy" id="665038"/>
    <lineage>
        <taxon>Bacteria</taxon>
        <taxon>Pseudomonadati</taxon>
        <taxon>Pseudomonadota</taxon>
        <taxon>Alphaproteobacteria</taxon>
        <taxon>Hyphomicrobiales</taxon>
        <taxon>Stappiaceae</taxon>
        <taxon>Breoghania</taxon>
    </lineage>
</organism>
<dbReference type="InterPro" id="IPR001100">
    <property type="entry name" value="Pyr_nuc-diS_OxRdtase"/>
</dbReference>
<feature type="binding site" evidence="8">
    <location>
        <position position="268"/>
    </location>
    <ligand>
        <name>NAD(+)</name>
        <dbReference type="ChEBI" id="CHEBI:57540"/>
    </ligand>
</feature>
<dbReference type="Gene3D" id="3.30.390.30">
    <property type="match status" value="1"/>
</dbReference>
<dbReference type="GO" id="GO:0050660">
    <property type="term" value="F:flavin adenine dinucleotide binding"/>
    <property type="evidence" value="ECO:0007669"/>
    <property type="project" value="TreeGrafter"/>
</dbReference>
<dbReference type="GO" id="GO:0016668">
    <property type="term" value="F:oxidoreductase activity, acting on a sulfur group of donors, NAD(P) as acceptor"/>
    <property type="evidence" value="ECO:0007669"/>
    <property type="project" value="InterPro"/>
</dbReference>
<dbReference type="PRINTS" id="PR00411">
    <property type="entry name" value="PNDRDTASEI"/>
</dbReference>
<feature type="binding site" evidence="8">
    <location>
        <position position="308"/>
    </location>
    <ligand>
        <name>FAD</name>
        <dbReference type="ChEBI" id="CHEBI:57692"/>
    </ligand>
</feature>
<feature type="domain" description="FAD/NAD(P)-binding" evidence="12">
    <location>
        <begin position="9"/>
        <end position="322"/>
    </location>
</feature>
<keyword evidence="14" id="KW-1185">Reference proteome</keyword>
<feature type="binding site" evidence="8">
    <location>
        <position position="54"/>
    </location>
    <ligand>
        <name>FAD</name>
        <dbReference type="ChEBI" id="CHEBI:57692"/>
    </ligand>
</feature>
<comment type="caution">
    <text evidence="13">The sequence shown here is derived from an EMBL/GenBank/DDBJ whole genome shotgun (WGS) entry which is preliminary data.</text>
</comment>
<dbReference type="InterPro" id="IPR023753">
    <property type="entry name" value="FAD/NAD-binding_dom"/>
</dbReference>
<evidence type="ECO:0000256" key="10">
    <source>
        <dbReference type="RuleBase" id="RU003691"/>
    </source>
</evidence>
<dbReference type="RefSeq" id="WP_107988054.1">
    <property type="nucleotide sequence ID" value="NZ_QAYG01000001.1"/>
</dbReference>
<dbReference type="InterPro" id="IPR036188">
    <property type="entry name" value="FAD/NAD-bd_sf"/>
</dbReference>
<evidence type="ECO:0000313" key="14">
    <source>
        <dbReference type="Proteomes" id="UP000244081"/>
    </source>
</evidence>
<dbReference type="Pfam" id="PF07992">
    <property type="entry name" value="Pyr_redox_2"/>
    <property type="match status" value="1"/>
</dbReference>
<reference evidence="13 14" key="1">
    <citation type="submission" date="2018-04" db="EMBL/GenBank/DDBJ databases">
        <title>Genomic Encyclopedia of Archaeal and Bacterial Type Strains, Phase II (KMG-II): from individual species to whole genera.</title>
        <authorList>
            <person name="Goeker M."/>
        </authorList>
    </citation>
    <scope>NUCLEOTIDE SEQUENCE [LARGE SCALE GENOMIC DNA]</scope>
    <source>
        <strain evidence="13 14">DSM 23382</strain>
    </source>
</reference>
<dbReference type="PANTHER" id="PTHR43014:SF2">
    <property type="entry name" value="MERCURIC REDUCTASE"/>
    <property type="match status" value="1"/>
</dbReference>
<feature type="binding site" evidence="8">
    <location>
        <begin position="179"/>
        <end position="186"/>
    </location>
    <ligand>
        <name>NAD(+)</name>
        <dbReference type="ChEBI" id="CHEBI:57540"/>
    </ligand>
</feature>
<keyword evidence="3 8" id="KW-0274">FAD</keyword>
<dbReference type="Proteomes" id="UP000244081">
    <property type="component" value="Unassembled WGS sequence"/>
</dbReference>
<keyword evidence="8" id="KW-0520">NAD</keyword>
<keyword evidence="13" id="KW-0670">Pyruvate</keyword>
<keyword evidence="5 10" id="KW-0560">Oxidoreductase</keyword>
<dbReference type="AlphaFoldDB" id="A0A2T5VFG7"/>
<keyword evidence="2 10" id="KW-0285">Flavoprotein</keyword>
<evidence type="ECO:0000256" key="1">
    <source>
        <dbReference type="ARBA" id="ARBA00007532"/>
    </source>
</evidence>
<name>A0A2T5VFG7_9HYPH</name>
<feature type="binding site" evidence="8">
    <location>
        <position position="202"/>
    </location>
    <ligand>
        <name>NAD(+)</name>
        <dbReference type="ChEBI" id="CHEBI:57540"/>
    </ligand>
</feature>
<evidence type="ECO:0000259" key="11">
    <source>
        <dbReference type="Pfam" id="PF02852"/>
    </source>
</evidence>
<gene>
    <name evidence="13" type="ORF">C8N35_101533</name>
</gene>
<feature type="domain" description="Pyridine nucleotide-disulphide oxidoreductase dimerisation" evidence="11">
    <location>
        <begin position="343"/>
        <end position="451"/>
    </location>
</feature>
<dbReference type="PRINTS" id="PR00368">
    <property type="entry name" value="FADPNR"/>
</dbReference>
<dbReference type="GO" id="GO:0003955">
    <property type="term" value="F:NAD(P)H dehydrogenase (quinone) activity"/>
    <property type="evidence" value="ECO:0007669"/>
    <property type="project" value="TreeGrafter"/>
</dbReference>